<reference evidence="4" key="1">
    <citation type="journal article" date="2020" name="Plant Biotechnol. J.">
        <title>The pomegranate (Punica granatum L.) draft genome dissects genetic divergence between soft- and hard-seeded cultivars.</title>
        <authorList>
            <person name="Luo X."/>
            <person name="Li H."/>
            <person name="Wu Z."/>
            <person name="Yao W."/>
            <person name="Zhao P."/>
            <person name="Cao D."/>
            <person name="Yu H."/>
            <person name="Li K."/>
            <person name="Poudel K."/>
            <person name="Zhao D."/>
            <person name="Zhang F."/>
            <person name="Xia X."/>
            <person name="Chen L."/>
            <person name="Wang Q."/>
            <person name="Jing D."/>
            <person name="Cao S."/>
        </authorList>
    </citation>
    <scope>NUCLEOTIDE SEQUENCE [LARGE SCALE GENOMIC DNA]</scope>
    <source>
        <strain evidence="4">cv. Tunisia</strain>
    </source>
</reference>
<evidence type="ECO:0000313" key="4">
    <source>
        <dbReference type="Proteomes" id="UP000515151"/>
    </source>
</evidence>
<dbReference type="AlphaFoldDB" id="A0A6P8CLW0"/>
<dbReference type="Proteomes" id="UP000515151">
    <property type="component" value="Chromosome 2"/>
</dbReference>
<dbReference type="InterPro" id="IPR036312">
    <property type="entry name" value="Bifun_inhib/LTP/seed_sf"/>
</dbReference>
<comment type="similarity">
    <text evidence="1">Belongs to the plant LTP family.</text>
</comment>
<name>A0A6P8CLW0_PUNGR</name>
<dbReference type="PANTHER" id="PTHR33076">
    <property type="entry name" value="NON-SPECIFIC LIPID-TRANSFER PROTEIN 2-RELATED"/>
    <property type="match status" value="1"/>
</dbReference>
<organism evidence="4 5">
    <name type="scientific">Punica granatum</name>
    <name type="common">Pomegranate</name>
    <dbReference type="NCBI Taxonomy" id="22663"/>
    <lineage>
        <taxon>Eukaryota</taxon>
        <taxon>Viridiplantae</taxon>
        <taxon>Streptophyta</taxon>
        <taxon>Embryophyta</taxon>
        <taxon>Tracheophyta</taxon>
        <taxon>Spermatophyta</taxon>
        <taxon>Magnoliopsida</taxon>
        <taxon>eudicotyledons</taxon>
        <taxon>Gunneridae</taxon>
        <taxon>Pentapetalae</taxon>
        <taxon>rosids</taxon>
        <taxon>malvids</taxon>
        <taxon>Myrtales</taxon>
        <taxon>Lythraceae</taxon>
        <taxon>Punica</taxon>
    </lineage>
</organism>
<keyword evidence="2" id="KW-0732">Signal</keyword>
<dbReference type="RefSeq" id="XP_031383339.1">
    <property type="nucleotide sequence ID" value="XM_031527479.1"/>
</dbReference>
<keyword evidence="4" id="KW-1185">Reference proteome</keyword>
<dbReference type="CDD" id="cd01960">
    <property type="entry name" value="nsLTP1"/>
    <property type="match status" value="1"/>
</dbReference>
<reference evidence="5" key="2">
    <citation type="submission" date="2025-08" db="UniProtKB">
        <authorList>
            <consortium name="RefSeq"/>
        </authorList>
    </citation>
    <scope>IDENTIFICATION</scope>
    <source>
        <tissue evidence="5">Leaf</tissue>
    </source>
</reference>
<protein>
    <submittedName>
        <fullName evidence="5">Non-specific lipid-transfer protein 14</fullName>
    </submittedName>
</protein>
<sequence>MSRSSFYSGRPIMAAAGVFMVAFLMLLAVPAEPQPLTDCSTVMALISMCSTYITYGTPEPLPGTPCCDAMTTLNMIAGAESTTCTVCRCLMGLIASYSPNASAIASLSGLCGVSLGFDITPTTDCNYF</sequence>
<dbReference type="InterPro" id="IPR016140">
    <property type="entry name" value="Bifunc_inhib/LTP/seed_store"/>
</dbReference>
<proteinExistence type="inferred from homology"/>
<feature type="domain" description="Bifunctional inhibitor/plant lipid transfer protein/seed storage helical" evidence="3">
    <location>
        <begin position="39"/>
        <end position="117"/>
    </location>
</feature>
<dbReference type="InterPro" id="IPR000528">
    <property type="entry name" value="Plant_nsLTP"/>
</dbReference>
<feature type="chain" id="PRO_5028320215" evidence="2">
    <location>
        <begin position="34"/>
        <end position="128"/>
    </location>
</feature>
<accession>A0A6P8CLW0</accession>
<evidence type="ECO:0000259" key="3">
    <source>
        <dbReference type="Pfam" id="PF00234"/>
    </source>
</evidence>
<evidence type="ECO:0000256" key="1">
    <source>
        <dbReference type="ARBA" id="ARBA00009748"/>
    </source>
</evidence>
<dbReference type="GO" id="GO:0006869">
    <property type="term" value="P:lipid transport"/>
    <property type="evidence" value="ECO:0007669"/>
    <property type="project" value="InterPro"/>
</dbReference>
<dbReference type="Gene3D" id="1.10.110.10">
    <property type="entry name" value="Plant lipid-transfer and hydrophobic proteins"/>
    <property type="match status" value="1"/>
</dbReference>
<dbReference type="GeneID" id="116197357"/>
<dbReference type="PRINTS" id="PR00382">
    <property type="entry name" value="LIPIDTRNSFER"/>
</dbReference>
<dbReference type="GO" id="GO:0008289">
    <property type="term" value="F:lipid binding"/>
    <property type="evidence" value="ECO:0007669"/>
    <property type="project" value="InterPro"/>
</dbReference>
<gene>
    <name evidence="5" type="primary">LOC116197357</name>
</gene>
<evidence type="ECO:0000313" key="5">
    <source>
        <dbReference type="RefSeq" id="XP_031383339.1"/>
    </source>
</evidence>
<dbReference type="Pfam" id="PF00234">
    <property type="entry name" value="Tryp_alpha_amyl"/>
    <property type="match status" value="1"/>
</dbReference>
<evidence type="ECO:0000256" key="2">
    <source>
        <dbReference type="SAM" id="SignalP"/>
    </source>
</evidence>
<feature type="signal peptide" evidence="2">
    <location>
        <begin position="1"/>
        <end position="33"/>
    </location>
</feature>
<dbReference type="OrthoDB" id="1919446at2759"/>
<dbReference type="SUPFAM" id="SSF47699">
    <property type="entry name" value="Bifunctional inhibitor/lipid-transfer protein/seed storage 2S albumin"/>
    <property type="match status" value="1"/>
</dbReference>